<dbReference type="EMBL" id="WIXI01000050">
    <property type="protein sequence ID" value="MQY49285.1"/>
    <property type="molecule type" value="Genomic_DNA"/>
</dbReference>
<name>A0A6A8AD92_9HYPH</name>
<sequence length="194" mass="21364">MNALLAEMHPDRVALCFRTVGANGLPDGLMDEPRFATRLTEIVTCHYDLADTSESIDEVDQALALLSRDNLEKLAARAGVVLHARQFVQEIRGPVLSALTDRFGAEALDDARRHGALATDMARTDDLDELEAEVARDGTSCLAAWIEVLPVSLKRRVRLKWPNDHAVPAKDNADLVELGPVILRRLYASESRNA</sequence>
<evidence type="ECO:0000313" key="1">
    <source>
        <dbReference type="EMBL" id="MQY49285.1"/>
    </source>
</evidence>
<reference evidence="1 2" key="1">
    <citation type="submission" date="2019-11" db="EMBL/GenBank/DDBJ databases">
        <title>Genome analysis of Rhizobacterium cereale a novel genus and species isolated from maize roots in North Spain.</title>
        <authorList>
            <person name="Menendez E."/>
            <person name="Flores-Felix J.D."/>
            <person name="Ramirez-Bahena M.-H."/>
            <person name="Igual J.M."/>
            <person name="Garcia-Fraile P."/>
            <person name="Peix A."/>
            <person name="Velazquez E."/>
        </authorList>
    </citation>
    <scope>NUCLEOTIDE SEQUENCE [LARGE SCALE GENOMIC DNA]</scope>
    <source>
        <strain evidence="1 2">RZME27</strain>
    </source>
</reference>
<keyword evidence="2" id="KW-1185">Reference proteome</keyword>
<accession>A0A6A8AD92</accession>
<evidence type="ECO:0000313" key="2">
    <source>
        <dbReference type="Proteomes" id="UP000435138"/>
    </source>
</evidence>
<protein>
    <submittedName>
        <fullName evidence="1">Uncharacterized protein</fullName>
    </submittedName>
</protein>
<dbReference type="Proteomes" id="UP000435138">
    <property type="component" value="Unassembled WGS sequence"/>
</dbReference>
<dbReference type="RefSeq" id="WP_153358867.1">
    <property type="nucleotide sequence ID" value="NZ_JAYKOO010000008.1"/>
</dbReference>
<gene>
    <name evidence="1" type="ORF">GAO09_24930</name>
</gene>
<organism evidence="1 2">
    <name type="scientific">Endobacterium cereale</name>
    <dbReference type="NCBI Taxonomy" id="2663029"/>
    <lineage>
        <taxon>Bacteria</taxon>
        <taxon>Pseudomonadati</taxon>
        <taxon>Pseudomonadota</taxon>
        <taxon>Alphaproteobacteria</taxon>
        <taxon>Hyphomicrobiales</taxon>
        <taxon>Rhizobiaceae</taxon>
        <taxon>Endobacterium</taxon>
    </lineage>
</organism>
<dbReference type="AlphaFoldDB" id="A0A6A8AD92"/>
<proteinExistence type="predicted"/>
<comment type="caution">
    <text evidence="1">The sequence shown here is derived from an EMBL/GenBank/DDBJ whole genome shotgun (WGS) entry which is preliminary data.</text>
</comment>